<dbReference type="Ensembl" id="ENSSSCT00035101875.1">
    <property type="protein sequence ID" value="ENSSSCP00035043411.1"/>
    <property type="gene ID" value="ENSSSCG00035074980.1"/>
</dbReference>
<evidence type="ECO:0000313" key="1">
    <source>
        <dbReference type="Ensembl" id="ENSSSCP00035043411.1"/>
    </source>
</evidence>
<dbReference type="AlphaFoldDB" id="A0A8D1BG68"/>
<protein>
    <submittedName>
        <fullName evidence="1">Uncharacterized protein</fullName>
    </submittedName>
</protein>
<accession>A0A8D1BG68</accession>
<name>A0A8D1BG68_PIG</name>
<reference evidence="1" key="1">
    <citation type="submission" date="2025-08" db="UniProtKB">
        <authorList>
            <consortium name="Ensembl"/>
        </authorList>
    </citation>
    <scope>IDENTIFICATION</scope>
</reference>
<organism evidence="1 2">
    <name type="scientific">Sus scrofa</name>
    <name type="common">Pig</name>
    <dbReference type="NCBI Taxonomy" id="9823"/>
    <lineage>
        <taxon>Eukaryota</taxon>
        <taxon>Metazoa</taxon>
        <taxon>Chordata</taxon>
        <taxon>Craniata</taxon>
        <taxon>Vertebrata</taxon>
        <taxon>Euteleostomi</taxon>
        <taxon>Mammalia</taxon>
        <taxon>Eutheria</taxon>
        <taxon>Laurasiatheria</taxon>
        <taxon>Artiodactyla</taxon>
        <taxon>Suina</taxon>
        <taxon>Suidae</taxon>
        <taxon>Sus</taxon>
    </lineage>
</organism>
<proteinExistence type="predicted"/>
<dbReference type="Proteomes" id="UP000694720">
    <property type="component" value="Unplaced"/>
</dbReference>
<sequence length="80" mass="8759">MPHKIWSKGVLEVETSNTTKAMTRGLVGGVQRVIHTWGDGLETAAAMMKILEAPEAGGKYISLKNHEKRGLFLCNLPNLL</sequence>
<evidence type="ECO:0000313" key="2">
    <source>
        <dbReference type="Proteomes" id="UP000694720"/>
    </source>
</evidence>